<sequence length="429" mass="49141">MTELARFKTRISIACRTINALSSKVQIIDQPFDFPITATECTIFIAEKIRGIDELKLSLTDLLQNLKDQIEAAFTYIMAIEEQSEREQLMKDLDDFLKTEAYEVEITSIRWSSRLKWRNRELEKQSNMIRIRPGTSATAHARHCDTISSLSPTRHIEEARKHDRGKDATILSPHCQIRAKGKPTQHKIVLVAQSQHKFELNLDESFNTNAYSGVQDTLSLESDIRNSEGNSPRKMMAQHSKFKDVLNIDESFPRDYPSNCSYVSETYTPQEWTSSVVRDGLGLPENNDDDQPPLEYSVKTPTKITKWQLSSPRFGHKDFPTLLSAVETATSNNTMMKILGWNYYLSDEECRTWMSITARTRLLSQISSRRWKPQQPHMTPAPRRQVAIATCSSSRQGRLHNGLPSVATKDCFNYDGRLLSDLHLVSFYV</sequence>
<name>A0A016WM22_9BILA</name>
<feature type="coiled-coil region" evidence="1">
    <location>
        <begin position="52"/>
        <end position="83"/>
    </location>
</feature>
<evidence type="ECO:0000313" key="2">
    <source>
        <dbReference type="EMBL" id="EYC40705.1"/>
    </source>
</evidence>
<keyword evidence="1" id="KW-0175">Coiled coil</keyword>
<accession>A0A016WM22</accession>
<gene>
    <name evidence="2" type="primary">Acey_s0601.g516</name>
    <name evidence="2" type="ORF">Y032_0601g516</name>
</gene>
<evidence type="ECO:0000256" key="1">
    <source>
        <dbReference type="SAM" id="Coils"/>
    </source>
</evidence>
<dbReference type="EMBL" id="JARK01000201">
    <property type="protein sequence ID" value="EYC40705.1"/>
    <property type="molecule type" value="Genomic_DNA"/>
</dbReference>
<dbReference type="Proteomes" id="UP000024635">
    <property type="component" value="Unassembled WGS sequence"/>
</dbReference>
<keyword evidence="3" id="KW-1185">Reference proteome</keyword>
<protein>
    <submittedName>
        <fullName evidence="2">Uncharacterized protein</fullName>
    </submittedName>
</protein>
<proteinExistence type="predicted"/>
<evidence type="ECO:0000313" key="3">
    <source>
        <dbReference type="Proteomes" id="UP000024635"/>
    </source>
</evidence>
<organism evidence="2 3">
    <name type="scientific">Ancylostoma ceylanicum</name>
    <dbReference type="NCBI Taxonomy" id="53326"/>
    <lineage>
        <taxon>Eukaryota</taxon>
        <taxon>Metazoa</taxon>
        <taxon>Ecdysozoa</taxon>
        <taxon>Nematoda</taxon>
        <taxon>Chromadorea</taxon>
        <taxon>Rhabditida</taxon>
        <taxon>Rhabditina</taxon>
        <taxon>Rhabditomorpha</taxon>
        <taxon>Strongyloidea</taxon>
        <taxon>Ancylostomatidae</taxon>
        <taxon>Ancylostomatinae</taxon>
        <taxon>Ancylostoma</taxon>
    </lineage>
</organism>
<dbReference type="AlphaFoldDB" id="A0A016WM22"/>
<reference evidence="3" key="1">
    <citation type="journal article" date="2015" name="Nat. Genet.">
        <title>The genome and transcriptome of the zoonotic hookworm Ancylostoma ceylanicum identify infection-specific gene families.</title>
        <authorList>
            <person name="Schwarz E.M."/>
            <person name="Hu Y."/>
            <person name="Antoshechkin I."/>
            <person name="Miller M.M."/>
            <person name="Sternberg P.W."/>
            <person name="Aroian R.V."/>
        </authorList>
    </citation>
    <scope>NUCLEOTIDE SEQUENCE</scope>
    <source>
        <strain evidence="3">HY135</strain>
    </source>
</reference>
<dbReference type="OrthoDB" id="10560257at2759"/>
<comment type="caution">
    <text evidence="2">The sequence shown here is derived from an EMBL/GenBank/DDBJ whole genome shotgun (WGS) entry which is preliminary data.</text>
</comment>